<feature type="domain" description="DUF4283" evidence="1">
    <location>
        <begin position="34"/>
        <end position="81"/>
    </location>
</feature>
<accession>A0A9D4AGP2</accession>
<reference evidence="2 3" key="1">
    <citation type="journal article" date="2021" name="Plant Biotechnol. J.">
        <title>Multi-omics assisted identification of the key and species-specific regulatory components of drought-tolerant mechanisms in Gossypium stocksii.</title>
        <authorList>
            <person name="Yu D."/>
            <person name="Ke L."/>
            <person name="Zhang D."/>
            <person name="Wu Y."/>
            <person name="Sun Y."/>
            <person name="Mei J."/>
            <person name="Sun J."/>
            <person name="Sun Y."/>
        </authorList>
    </citation>
    <scope>NUCLEOTIDE SEQUENCE [LARGE SCALE GENOMIC DNA]</scope>
    <source>
        <strain evidence="3">cv. E1</strain>
        <tissue evidence="2">Leaf</tissue>
    </source>
</reference>
<dbReference type="Pfam" id="PF14111">
    <property type="entry name" value="DUF4283"/>
    <property type="match status" value="1"/>
</dbReference>
<evidence type="ECO:0000313" key="3">
    <source>
        <dbReference type="Proteomes" id="UP000828251"/>
    </source>
</evidence>
<gene>
    <name evidence="2" type="ORF">J1N35_008666</name>
</gene>
<evidence type="ECO:0000259" key="1">
    <source>
        <dbReference type="Pfam" id="PF14111"/>
    </source>
</evidence>
<sequence length="108" mass="12382">MEEILAELRIEDEEESGEIELWEIEREEISTEQSSNFCLVGCFLTATVISFQSMRMVVANLWHPLGGVSITDIGEREFFFDSTLKLTEIEWLKGHHGPLTTICLLFQS</sequence>
<dbReference type="InterPro" id="IPR025558">
    <property type="entry name" value="DUF4283"/>
</dbReference>
<protein>
    <recommendedName>
        <fullName evidence="1">DUF4283 domain-containing protein</fullName>
    </recommendedName>
</protein>
<evidence type="ECO:0000313" key="2">
    <source>
        <dbReference type="EMBL" id="KAH1115288.1"/>
    </source>
</evidence>
<name>A0A9D4AGP2_9ROSI</name>
<organism evidence="2 3">
    <name type="scientific">Gossypium stocksii</name>
    <dbReference type="NCBI Taxonomy" id="47602"/>
    <lineage>
        <taxon>Eukaryota</taxon>
        <taxon>Viridiplantae</taxon>
        <taxon>Streptophyta</taxon>
        <taxon>Embryophyta</taxon>
        <taxon>Tracheophyta</taxon>
        <taxon>Spermatophyta</taxon>
        <taxon>Magnoliopsida</taxon>
        <taxon>eudicotyledons</taxon>
        <taxon>Gunneridae</taxon>
        <taxon>Pentapetalae</taxon>
        <taxon>rosids</taxon>
        <taxon>malvids</taxon>
        <taxon>Malvales</taxon>
        <taxon>Malvaceae</taxon>
        <taxon>Malvoideae</taxon>
        <taxon>Gossypium</taxon>
    </lineage>
</organism>
<keyword evidence="3" id="KW-1185">Reference proteome</keyword>
<dbReference type="Proteomes" id="UP000828251">
    <property type="component" value="Unassembled WGS sequence"/>
</dbReference>
<dbReference type="AlphaFoldDB" id="A0A9D4AGP2"/>
<proteinExistence type="predicted"/>
<comment type="caution">
    <text evidence="2">The sequence shown here is derived from an EMBL/GenBank/DDBJ whole genome shotgun (WGS) entry which is preliminary data.</text>
</comment>
<dbReference type="EMBL" id="JAIQCV010000003">
    <property type="protein sequence ID" value="KAH1115288.1"/>
    <property type="molecule type" value="Genomic_DNA"/>
</dbReference>